<evidence type="ECO:0000256" key="1">
    <source>
        <dbReference type="ARBA" id="ARBA00001966"/>
    </source>
</evidence>
<dbReference type="RefSeq" id="WP_176730701.1">
    <property type="nucleotide sequence ID" value="NZ_FMCX01000004.1"/>
</dbReference>
<dbReference type="STRING" id="262898.GA0070564_104540"/>
<dbReference type="InterPro" id="IPR036503">
    <property type="entry name" value="Ald_Fedxn_OxRdtase_N_sf"/>
</dbReference>
<gene>
    <name evidence="11" type="ORF">GA0070564_104540</name>
</gene>
<evidence type="ECO:0000313" key="11">
    <source>
        <dbReference type="EMBL" id="SCF25995.1"/>
    </source>
</evidence>
<protein>
    <submittedName>
        <fullName evidence="11">Aldehyde:ferredoxin oxidoreductase</fullName>
    </submittedName>
</protein>
<accession>A0A1C4YZ48</accession>
<proteinExistence type="inferred from homology"/>
<evidence type="ECO:0000256" key="9">
    <source>
        <dbReference type="SAM" id="MobiDB-lite"/>
    </source>
</evidence>
<keyword evidence="6" id="KW-0408">Iron</keyword>
<evidence type="ECO:0000256" key="4">
    <source>
        <dbReference type="ARBA" id="ARBA00022723"/>
    </source>
</evidence>
<sequence length="542" mass="56183">MGLTEPGPPGPKPVTLRRAGVGPEGPGIGLLDVDLATGVVTTWPAVEFGGPVAALWLVLAALPGDPPTDDAARRALAAELPTALVASTVAGVAAPGLARVAAVGVSPLSGGVAETRAEGPFAAGLRAAGCTGLVLRGRADRPVYVLVTEGGASLHDAGDLWSLDTWEATAALRERHGPTAAVAVAGPAGERGVPYASVVTCGQHPLPRLGFGAVWGAKFVKAVVCVGTARPPVADPAALAEIGRWYARRSATSPLTTWQRTSPGFGVWPAVGPAATMDPPPAPDGVAPCPGCPTDCVKTFAGAGLHQEALAALGRDLGSRDTAAALELNARCLREGVDPVSYAEALRAAGRRPFDGGEWPAPGPDTVKSVALPPFDPREQPNLGLGYAVAPFGPRYDVCEHDVDFDPVAGLPHAFPEVRRLGVWVPRPVGEIDVQRTAVLMALWSGLDALGVCVFAATPTRPLTLERVGDLVAAVTGERPDVLALGYRRLQIMAEINQRLGVPASADTLPDRYFDTLDRDRFAVAVRRLRQLLGWEGNADEM</sequence>
<comment type="cofactor">
    <cofactor evidence="1">
        <name>[4Fe-4S] cluster</name>
        <dbReference type="ChEBI" id="CHEBI:49883"/>
    </cofactor>
</comment>
<feature type="region of interest" description="Disordered" evidence="9">
    <location>
        <begin position="1"/>
        <end position="21"/>
    </location>
</feature>
<comment type="similarity">
    <text evidence="2">Belongs to the AOR/FOR family.</text>
</comment>
<dbReference type="GO" id="GO:0051539">
    <property type="term" value="F:4 iron, 4 sulfur cluster binding"/>
    <property type="evidence" value="ECO:0007669"/>
    <property type="project" value="UniProtKB-KW"/>
</dbReference>
<keyword evidence="3" id="KW-0004">4Fe-4S</keyword>
<evidence type="ECO:0000256" key="5">
    <source>
        <dbReference type="ARBA" id="ARBA00023002"/>
    </source>
</evidence>
<dbReference type="Gene3D" id="1.10.569.10">
    <property type="entry name" value="Aldehyde Ferredoxin Oxidoreductase Protein, subunit A, domain 2"/>
    <property type="match status" value="1"/>
</dbReference>
<dbReference type="AlphaFoldDB" id="A0A1C4YZ48"/>
<dbReference type="Gene3D" id="1.10.599.10">
    <property type="entry name" value="Aldehyde Ferredoxin Oxidoreductase Protein, subunit A, domain 3"/>
    <property type="match status" value="1"/>
</dbReference>
<dbReference type="InterPro" id="IPR051919">
    <property type="entry name" value="W-dependent_AOR"/>
</dbReference>
<dbReference type="Pfam" id="PF02730">
    <property type="entry name" value="AFOR_N"/>
    <property type="match status" value="1"/>
</dbReference>
<dbReference type="SUPFAM" id="SSF56228">
    <property type="entry name" value="Aldehyde ferredoxin oxidoreductase, N-terminal domain"/>
    <property type="match status" value="1"/>
</dbReference>
<keyword evidence="7" id="KW-0411">Iron-sulfur</keyword>
<dbReference type="EMBL" id="FMCX01000004">
    <property type="protein sequence ID" value="SCF25995.1"/>
    <property type="molecule type" value="Genomic_DNA"/>
</dbReference>
<evidence type="ECO:0000256" key="6">
    <source>
        <dbReference type="ARBA" id="ARBA00023004"/>
    </source>
</evidence>
<evidence type="ECO:0000259" key="10">
    <source>
        <dbReference type="SMART" id="SM00790"/>
    </source>
</evidence>
<dbReference type="PANTHER" id="PTHR30038">
    <property type="entry name" value="ALDEHYDE FERREDOXIN OXIDOREDUCTASE"/>
    <property type="match status" value="1"/>
</dbReference>
<dbReference type="GO" id="GO:0016625">
    <property type="term" value="F:oxidoreductase activity, acting on the aldehyde or oxo group of donors, iron-sulfur protein as acceptor"/>
    <property type="evidence" value="ECO:0007669"/>
    <property type="project" value="InterPro"/>
</dbReference>
<dbReference type="Proteomes" id="UP000199504">
    <property type="component" value="Unassembled WGS sequence"/>
</dbReference>
<evidence type="ECO:0000256" key="8">
    <source>
        <dbReference type="ARBA" id="ARBA00049934"/>
    </source>
</evidence>
<keyword evidence="12" id="KW-1185">Reference proteome</keyword>
<dbReference type="InterPro" id="IPR013985">
    <property type="entry name" value="Ald_Fedxn_OxRdtase_dom3"/>
</dbReference>
<comment type="cofactor">
    <cofactor evidence="8">
        <name>tungstopterin</name>
        <dbReference type="ChEBI" id="CHEBI:30402"/>
    </cofactor>
</comment>
<dbReference type="InterPro" id="IPR013983">
    <property type="entry name" value="Ald_Fedxn_OxRdtase_N"/>
</dbReference>
<name>A0A1C4YZ48_9ACTN</name>
<dbReference type="GO" id="GO:0046872">
    <property type="term" value="F:metal ion binding"/>
    <property type="evidence" value="ECO:0007669"/>
    <property type="project" value="UniProtKB-KW"/>
</dbReference>
<feature type="compositionally biased region" description="Pro residues" evidence="9">
    <location>
        <begin position="1"/>
        <end position="12"/>
    </location>
</feature>
<dbReference type="InterPro" id="IPR001203">
    <property type="entry name" value="OxRdtase_Ald_Fedxn_C"/>
</dbReference>
<evidence type="ECO:0000256" key="7">
    <source>
        <dbReference type="ARBA" id="ARBA00023014"/>
    </source>
</evidence>
<evidence type="ECO:0000256" key="3">
    <source>
        <dbReference type="ARBA" id="ARBA00022485"/>
    </source>
</evidence>
<dbReference type="PANTHER" id="PTHR30038:SF0">
    <property type="entry name" value="TUNGSTEN-CONTAINING ALDEHYDE FERREDOXIN OXIDOREDUCTASE"/>
    <property type="match status" value="1"/>
</dbReference>
<dbReference type="Pfam" id="PF01314">
    <property type="entry name" value="AFOR_C"/>
    <property type="match status" value="1"/>
</dbReference>
<reference evidence="12" key="1">
    <citation type="submission" date="2016-06" db="EMBL/GenBank/DDBJ databases">
        <authorList>
            <person name="Varghese N."/>
            <person name="Submissions Spin"/>
        </authorList>
    </citation>
    <scope>NUCLEOTIDE SEQUENCE [LARGE SCALE GENOMIC DNA]</scope>
    <source>
        <strain evidence="12">DSM 44830</strain>
    </source>
</reference>
<dbReference type="InterPro" id="IPR036021">
    <property type="entry name" value="Tungsten_al_ferr_oxy-like_C"/>
</dbReference>
<keyword evidence="4" id="KW-0479">Metal-binding</keyword>
<dbReference type="SMART" id="SM00790">
    <property type="entry name" value="AFOR_N"/>
    <property type="match status" value="1"/>
</dbReference>
<evidence type="ECO:0000256" key="2">
    <source>
        <dbReference type="ARBA" id="ARBA00011032"/>
    </source>
</evidence>
<dbReference type="GO" id="GO:0009055">
    <property type="term" value="F:electron transfer activity"/>
    <property type="evidence" value="ECO:0007669"/>
    <property type="project" value="InterPro"/>
</dbReference>
<dbReference type="Gene3D" id="3.60.9.10">
    <property type="entry name" value="Aldehyde ferredoxin oxidoreductase, N-terminal domain"/>
    <property type="match status" value="1"/>
</dbReference>
<keyword evidence="5" id="KW-0560">Oxidoreductase</keyword>
<dbReference type="SUPFAM" id="SSF48310">
    <property type="entry name" value="Aldehyde ferredoxin oxidoreductase, C-terminal domains"/>
    <property type="match status" value="1"/>
</dbReference>
<evidence type="ECO:0000313" key="12">
    <source>
        <dbReference type="Proteomes" id="UP000199504"/>
    </source>
</evidence>
<dbReference type="InterPro" id="IPR013984">
    <property type="entry name" value="Ald_Fedxn_OxRdtase_dom2"/>
</dbReference>
<organism evidence="11 12">
    <name type="scientific">Micromonospora mirobrigensis</name>
    <dbReference type="NCBI Taxonomy" id="262898"/>
    <lineage>
        <taxon>Bacteria</taxon>
        <taxon>Bacillati</taxon>
        <taxon>Actinomycetota</taxon>
        <taxon>Actinomycetes</taxon>
        <taxon>Micromonosporales</taxon>
        <taxon>Micromonosporaceae</taxon>
        <taxon>Micromonospora</taxon>
    </lineage>
</organism>
<feature type="domain" description="Aldehyde ferredoxin oxidoreductase N-terminal" evidence="10">
    <location>
        <begin position="30"/>
        <end position="229"/>
    </location>
</feature>